<dbReference type="GO" id="GO:0008202">
    <property type="term" value="P:steroid metabolic process"/>
    <property type="evidence" value="ECO:0007669"/>
    <property type="project" value="TreeGrafter"/>
</dbReference>
<sequence>MFAAFCGILVTIYYCLRFLWELIPISNISGRIVFITGCDSGFGRRICLKCLKNGMTVFAGCFSEKVGALHSLFNSNTLLIYLQKSDKALMSHTYIFCMKVPKK</sequence>
<evidence type="ECO:0000313" key="1">
    <source>
        <dbReference type="Proteomes" id="UP000036681"/>
    </source>
</evidence>
<dbReference type="GO" id="GO:0016491">
    <property type="term" value="F:oxidoreductase activity"/>
    <property type="evidence" value="ECO:0007669"/>
    <property type="project" value="TreeGrafter"/>
</dbReference>
<evidence type="ECO:0000313" key="2">
    <source>
        <dbReference type="WBParaSite" id="ALUE_0001948401-mRNA-1"/>
    </source>
</evidence>
<name>A0A0M3IL56_ASCLU</name>
<proteinExistence type="predicted"/>
<accession>A0A0M3IL56</accession>
<dbReference type="Proteomes" id="UP000036681">
    <property type="component" value="Unplaced"/>
</dbReference>
<dbReference type="AlphaFoldDB" id="A0A0M3IL56"/>
<dbReference type="PANTHER" id="PTHR43313">
    <property type="entry name" value="SHORT-CHAIN DEHYDROGENASE/REDUCTASE FAMILY 9C"/>
    <property type="match status" value="1"/>
</dbReference>
<keyword evidence="1" id="KW-1185">Reference proteome</keyword>
<dbReference type="InterPro" id="IPR036291">
    <property type="entry name" value="NAD(P)-bd_dom_sf"/>
</dbReference>
<dbReference type="Gene3D" id="3.40.50.720">
    <property type="entry name" value="NAD(P)-binding Rossmann-like Domain"/>
    <property type="match status" value="1"/>
</dbReference>
<organism evidence="1 2">
    <name type="scientific">Ascaris lumbricoides</name>
    <name type="common">Giant roundworm</name>
    <dbReference type="NCBI Taxonomy" id="6252"/>
    <lineage>
        <taxon>Eukaryota</taxon>
        <taxon>Metazoa</taxon>
        <taxon>Ecdysozoa</taxon>
        <taxon>Nematoda</taxon>
        <taxon>Chromadorea</taxon>
        <taxon>Rhabditida</taxon>
        <taxon>Spirurina</taxon>
        <taxon>Ascaridomorpha</taxon>
        <taxon>Ascaridoidea</taxon>
        <taxon>Ascarididae</taxon>
        <taxon>Ascaris</taxon>
    </lineage>
</organism>
<dbReference type="WBParaSite" id="ALUE_0001948401-mRNA-1">
    <property type="protein sequence ID" value="ALUE_0001948401-mRNA-1"/>
    <property type="gene ID" value="ALUE_0001948401"/>
</dbReference>
<protein>
    <submittedName>
        <fullName evidence="2">Estradiol 17-beta-dehydrogenase 2</fullName>
    </submittedName>
</protein>
<reference evidence="2" key="1">
    <citation type="submission" date="2017-02" db="UniProtKB">
        <authorList>
            <consortium name="WormBaseParasite"/>
        </authorList>
    </citation>
    <scope>IDENTIFICATION</scope>
</reference>
<dbReference type="PANTHER" id="PTHR43313:SF34">
    <property type="entry name" value="RETINOL DEHYDROGENASE 7"/>
    <property type="match status" value="1"/>
</dbReference>
<dbReference type="SUPFAM" id="SSF51735">
    <property type="entry name" value="NAD(P)-binding Rossmann-fold domains"/>
    <property type="match status" value="1"/>
</dbReference>